<protein>
    <submittedName>
        <fullName evidence="2">Protein arginine methyltransferase NDUFAF7</fullName>
    </submittedName>
</protein>
<evidence type="ECO:0000313" key="1">
    <source>
        <dbReference type="Proteomes" id="UP000095286"/>
    </source>
</evidence>
<organism evidence="1 2">
    <name type="scientific">Rhabditophanes sp. KR3021</name>
    <dbReference type="NCBI Taxonomy" id="114890"/>
    <lineage>
        <taxon>Eukaryota</taxon>
        <taxon>Metazoa</taxon>
        <taxon>Ecdysozoa</taxon>
        <taxon>Nematoda</taxon>
        <taxon>Chromadorea</taxon>
        <taxon>Rhabditida</taxon>
        <taxon>Tylenchina</taxon>
        <taxon>Panagrolaimomorpha</taxon>
        <taxon>Strongyloidoidea</taxon>
        <taxon>Alloionematidae</taxon>
        <taxon>Rhabditophanes</taxon>
    </lineage>
</organism>
<name>A0AC35TTX9_9BILA</name>
<proteinExistence type="predicted"/>
<sequence>MASGSAAGYYSNFNKDNFKIFGDEGDFVTAPEICQIFGESIAVWLFSELTYTGYKGPWQLVELGPGSGKLMFDVINSLRRFDSLKTLSVHLVEVSDTLAKEQEKKLCGSVSEAVSDKDYYRKNTTRDGIEIYWYKLIDNVPENFSVIIANEFLDALPVHQFKRVDGKFREIYLNLNKENELVFMEGKGSSIHSEGLVPEYVKNRLDVGEYEISPEAGTFVTQIAQRITHKGGFALLIDYGHNGERKSFSLRGYKKHEEVKNLLERPGEFDITADVNFEYLKKLVETETLVFGPITQRDFILKLGGAVRLKMLLRTISGDVEKQNQLFDAFEMLTGEGDNMGIKFKLLSIFPATLKGILEKRENAPIAFVDKLIS</sequence>
<reference evidence="2" key="1">
    <citation type="submission" date="2016-11" db="UniProtKB">
        <authorList>
            <consortium name="WormBaseParasite"/>
        </authorList>
    </citation>
    <scope>IDENTIFICATION</scope>
    <source>
        <strain evidence="2">KR3021</strain>
    </source>
</reference>
<dbReference type="Proteomes" id="UP000095286">
    <property type="component" value="Unplaced"/>
</dbReference>
<accession>A0AC35TTX9</accession>
<dbReference type="WBParaSite" id="RSKR_0000426700.1">
    <property type="protein sequence ID" value="RSKR_0000426700.1"/>
    <property type="gene ID" value="RSKR_0000426700"/>
</dbReference>
<evidence type="ECO:0000313" key="2">
    <source>
        <dbReference type="WBParaSite" id="RSKR_0000426700.1"/>
    </source>
</evidence>